<dbReference type="SUPFAM" id="SSF52833">
    <property type="entry name" value="Thioredoxin-like"/>
    <property type="match status" value="1"/>
</dbReference>
<evidence type="ECO:0000256" key="1">
    <source>
        <dbReference type="ARBA" id="ARBA00007409"/>
    </source>
</evidence>
<feature type="domain" description="GST N-terminal" evidence="5">
    <location>
        <begin position="1"/>
        <end position="82"/>
    </location>
</feature>
<reference evidence="7" key="1">
    <citation type="journal article" date="2019" name="G3 (Bethesda)">
        <title>Genome Assemblies of Two Rare Opportunistic Yeast Pathogens: Diutina rugosa (syn. Candida rugosa) and Trichomonascus ciferrii (syn. Candida ciferrii).</title>
        <authorList>
            <person name="Mixao V."/>
            <person name="Saus E."/>
            <person name="Hansen A.P."/>
            <person name="Lass-Florl C."/>
            <person name="Gabaldon T."/>
        </authorList>
    </citation>
    <scope>NUCLEOTIDE SEQUENCE</scope>
    <source>
        <strain evidence="7">CBS 4856</strain>
    </source>
</reference>
<protein>
    <recommendedName>
        <fullName evidence="2">glutathione transferase</fullName>
        <ecNumber evidence="2">2.5.1.18</ecNumber>
    </recommendedName>
</protein>
<dbReference type="GO" id="GO:0004364">
    <property type="term" value="F:glutathione transferase activity"/>
    <property type="evidence" value="ECO:0007669"/>
    <property type="project" value="UniProtKB-EC"/>
</dbReference>
<dbReference type="InterPro" id="IPR010987">
    <property type="entry name" value="Glutathione-S-Trfase_C-like"/>
</dbReference>
<dbReference type="SFLD" id="SFLDS00019">
    <property type="entry name" value="Glutathione_Transferase_(cytos"/>
    <property type="match status" value="1"/>
</dbReference>
<proteinExistence type="inferred from homology"/>
<dbReference type="InterPro" id="IPR036282">
    <property type="entry name" value="Glutathione-S-Trfase_C_sf"/>
</dbReference>
<dbReference type="EMBL" id="SWFS01000011">
    <property type="protein sequence ID" value="KAA8917767.1"/>
    <property type="molecule type" value="Genomic_DNA"/>
</dbReference>
<evidence type="ECO:0000259" key="6">
    <source>
        <dbReference type="PROSITE" id="PS50405"/>
    </source>
</evidence>
<dbReference type="Pfam" id="PF14497">
    <property type="entry name" value="GST_C_3"/>
    <property type="match status" value="1"/>
</dbReference>
<dbReference type="Proteomes" id="UP000761534">
    <property type="component" value="Unassembled WGS sequence"/>
</dbReference>
<evidence type="ECO:0000313" key="8">
    <source>
        <dbReference type="Proteomes" id="UP000761534"/>
    </source>
</evidence>
<evidence type="ECO:0000259" key="5">
    <source>
        <dbReference type="PROSITE" id="PS50404"/>
    </source>
</evidence>
<dbReference type="Pfam" id="PF13409">
    <property type="entry name" value="GST_N_2"/>
    <property type="match status" value="1"/>
</dbReference>
<dbReference type="PANTHER" id="PTHR44051:SF9">
    <property type="entry name" value="GLUTATHIONE S-TRANSFERASE 1"/>
    <property type="match status" value="1"/>
</dbReference>
<keyword evidence="3" id="KW-0808">Transferase</keyword>
<evidence type="ECO:0000256" key="2">
    <source>
        <dbReference type="ARBA" id="ARBA00012452"/>
    </source>
</evidence>
<dbReference type="InterPro" id="IPR040079">
    <property type="entry name" value="Glutathione_S-Trfase"/>
</dbReference>
<comment type="catalytic activity">
    <reaction evidence="4">
        <text>RX + glutathione = an S-substituted glutathione + a halide anion + H(+)</text>
        <dbReference type="Rhea" id="RHEA:16437"/>
        <dbReference type="ChEBI" id="CHEBI:15378"/>
        <dbReference type="ChEBI" id="CHEBI:16042"/>
        <dbReference type="ChEBI" id="CHEBI:17792"/>
        <dbReference type="ChEBI" id="CHEBI:57925"/>
        <dbReference type="ChEBI" id="CHEBI:90779"/>
        <dbReference type="EC" id="2.5.1.18"/>
    </reaction>
</comment>
<dbReference type="OrthoDB" id="2098326at2759"/>
<dbReference type="VEuPathDB" id="FungiDB:TRICI_000075"/>
<dbReference type="InterPro" id="IPR004046">
    <property type="entry name" value="GST_C"/>
</dbReference>
<sequence>MVLTLHWLERSKGHRILWLLEELGVPFEVKTYKRNPKTGLGDPDIKKIHPLGKSPTIEDDGKVIAETGLIIEYLIGKYGQKAGLQAKDADEDLKVKFALHHGEGSIGPTVILMITTSLMKGSAVPWLARPLTSVIANQIEAAYPKQDLYKQLDFLENQLKENNTGFFVGDHLSGADFMYLWALQQVFHDYNGFHGAVKFEDYPLLYKWIKSVHERPAMIRAYEKVPEDIPVFN</sequence>
<feature type="domain" description="GST C-terminal" evidence="6">
    <location>
        <begin position="88"/>
        <end position="232"/>
    </location>
</feature>
<dbReference type="SUPFAM" id="SSF47616">
    <property type="entry name" value="GST C-terminal domain-like"/>
    <property type="match status" value="1"/>
</dbReference>
<evidence type="ECO:0000256" key="3">
    <source>
        <dbReference type="ARBA" id="ARBA00022679"/>
    </source>
</evidence>
<dbReference type="GO" id="GO:0004602">
    <property type="term" value="F:glutathione peroxidase activity"/>
    <property type="evidence" value="ECO:0007669"/>
    <property type="project" value="UniProtKB-ARBA"/>
</dbReference>
<gene>
    <name evidence="7" type="ORF">TRICI_000075</name>
</gene>
<dbReference type="InterPro" id="IPR036249">
    <property type="entry name" value="Thioredoxin-like_sf"/>
</dbReference>
<dbReference type="AlphaFoldDB" id="A0A642VEG5"/>
<name>A0A642VEG5_9ASCO</name>
<dbReference type="FunFam" id="3.40.30.10:FF:000156">
    <property type="entry name" value="Glutathione S-transferase 1"/>
    <property type="match status" value="1"/>
</dbReference>
<evidence type="ECO:0000313" key="7">
    <source>
        <dbReference type="EMBL" id="KAA8917767.1"/>
    </source>
</evidence>
<keyword evidence="8" id="KW-1185">Reference proteome</keyword>
<dbReference type="PROSITE" id="PS50405">
    <property type="entry name" value="GST_CTER"/>
    <property type="match status" value="1"/>
</dbReference>
<organism evidence="7 8">
    <name type="scientific">Trichomonascus ciferrii</name>
    <dbReference type="NCBI Taxonomy" id="44093"/>
    <lineage>
        <taxon>Eukaryota</taxon>
        <taxon>Fungi</taxon>
        <taxon>Dikarya</taxon>
        <taxon>Ascomycota</taxon>
        <taxon>Saccharomycotina</taxon>
        <taxon>Dipodascomycetes</taxon>
        <taxon>Dipodascales</taxon>
        <taxon>Trichomonascaceae</taxon>
        <taxon>Trichomonascus</taxon>
        <taxon>Trichomonascus ciferrii complex</taxon>
    </lineage>
</organism>
<dbReference type="Gene3D" id="1.20.1050.10">
    <property type="match status" value="1"/>
</dbReference>
<accession>A0A642VEG5</accession>
<dbReference type="PANTHER" id="PTHR44051">
    <property type="entry name" value="GLUTATHIONE S-TRANSFERASE-RELATED"/>
    <property type="match status" value="1"/>
</dbReference>
<evidence type="ECO:0000256" key="4">
    <source>
        <dbReference type="ARBA" id="ARBA00047960"/>
    </source>
</evidence>
<dbReference type="SFLD" id="SFLDG00358">
    <property type="entry name" value="Main_(cytGST)"/>
    <property type="match status" value="1"/>
</dbReference>
<dbReference type="CDD" id="cd03046">
    <property type="entry name" value="GST_N_GTT1_like"/>
    <property type="match status" value="1"/>
</dbReference>
<dbReference type="InterPro" id="IPR004045">
    <property type="entry name" value="Glutathione_S-Trfase_N"/>
</dbReference>
<dbReference type="Gene3D" id="3.40.30.10">
    <property type="entry name" value="Glutaredoxin"/>
    <property type="match status" value="1"/>
</dbReference>
<dbReference type="PROSITE" id="PS50404">
    <property type="entry name" value="GST_NTER"/>
    <property type="match status" value="1"/>
</dbReference>
<dbReference type="GO" id="GO:0005737">
    <property type="term" value="C:cytoplasm"/>
    <property type="evidence" value="ECO:0007669"/>
    <property type="project" value="UniProtKB-ARBA"/>
</dbReference>
<comment type="similarity">
    <text evidence="1">Belongs to the GST superfamily.</text>
</comment>
<dbReference type="EC" id="2.5.1.18" evidence="2"/>
<comment type="caution">
    <text evidence="7">The sequence shown here is derived from an EMBL/GenBank/DDBJ whole genome shotgun (WGS) entry which is preliminary data.</text>
</comment>